<keyword evidence="3" id="KW-1185">Reference proteome</keyword>
<dbReference type="OrthoDB" id="438899at2759"/>
<gene>
    <name evidence="2" type="ORF">AK812_SmicGene17143</name>
</gene>
<name>A0A1Q9DYD4_SYMMI</name>
<dbReference type="AlphaFoldDB" id="A0A1Q9DYD4"/>
<organism evidence="2 3">
    <name type="scientific">Symbiodinium microadriaticum</name>
    <name type="common">Dinoflagellate</name>
    <name type="synonym">Zooxanthella microadriatica</name>
    <dbReference type="NCBI Taxonomy" id="2951"/>
    <lineage>
        <taxon>Eukaryota</taxon>
        <taxon>Sar</taxon>
        <taxon>Alveolata</taxon>
        <taxon>Dinophyceae</taxon>
        <taxon>Suessiales</taxon>
        <taxon>Symbiodiniaceae</taxon>
        <taxon>Symbiodinium</taxon>
    </lineage>
</organism>
<dbReference type="EMBL" id="LSRX01000335">
    <property type="protein sequence ID" value="OLQ00205.1"/>
    <property type="molecule type" value="Genomic_DNA"/>
</dbReference>
<feature type="compositionally biased region" description="Pro residues" evidence="1">
    <location>
        <begin position="1025"/>
        <end position="1050"/>
    </location>
</feature>
<sequence>MAAVSYSPQWMVAFAWTVRLGSGEESFIELPTPPDHTEQVVSSAPRPALHLLRTRDLEEANDAEIHRAWGGRQQCAKQASGVLFAFPVPYQSFAMSLASMAWETAQVRVTRTFLEVVEMCPAPEPRSRTMPALPSLGLDLDGEPASGYAVLAEPNFEEKHHEPDLDQNFSFGCTPILPETESELNSEMTPPPHWLAKGLHVRAEKEEFTPDYAFVAEPSADEKYHAVRVARTFLEVKPDVTDDEIASQQLRSYSMPILPSWLDVEKERDENSFGALVGHKASDPILRCDPILPETESELNSQMTPPPHWLGLHVRAEKEEFAPGYAFVAEQSADEKYHAVRVARTFLEVKPDVTDDEIASQQLRSYSMPILPSWLDVEKERDENSFGALVGHKASDPILRCDPILPETESELNSQMTPPPHWLGLHVRAEKEEFAPDYAFVAEPSFEGKYHESDQEQQFGMPILRNRELDVEKSSDAFVGQEASDPMLRCAPIFHPNLAEPTTGMPEPGKKMETQAMAPTPHWAEPLLPGLVVHPVHGDPNVDLKTWEEIDVELLAEEVETIANEDEPEDLKPVLQHADSHSGPFPLRMVEQHNNGRCFPCLFFTRTGDGCRRNHIAAEMKAARKAAARPNGPAIMSQATLGDVSMLRLLRFPRNGDTIADLGEERIRKNIERTSGPSSLQQVLPTGLCWSFTEHRDAETGEQPVPFSKHKANSAAWIIKKTMNLHGRLQKKTSKRRDEELQEFTGLIGIAVVHLIRLHMTKLRFVGGRKEFLKEQLLQLKAALKQRAQRQPSIVTIDEDDGDLSDCMLEAPPVPSPEIAAPIPPRVEPAHATALPVPSLEIASAIPTMVEVGWLDWIEGLTNEIQTGVADARVTEQSVSGTGTVGIVGPEVEDEAAVVARHDQFWGKYKVPWKFYETPEPSQETQKQLQSLGLWKPGYSAAQDNMVSLAREDQRQLKQNKKRKEKHEDAEDEGEEEEPRAKKQKAQAKPKAKAKAKAKGKAKATPKQPAKAPVDAEEEGEQNPGQPPSPARGPPSPCPEENPGQPPSPACPKENPGLTMEAVATNASSTKGVEKRKRRRAGDHGYKPSFARRVKPDGERASTQWLAIRDAFNLIIRPHAEGCASTHEDPFWKHCIAIFKSEQIKPEKMFKRVVVICVLLLLSNQKLDVSQVWRFCEFFAGSGQVTLALRNANLAGVSLDILHTGKAMDILTESGLETAGVAPVVWTLRLQKDLFLEQQFFDL</sequence>
<proteinExistence type="predicted"/>
<accession>A0A1Q9DYD4</accession>
<evidence type="ECO:0000256" key="1">
    <source>
        <dbReference type="SAM" id="MobiDB-lite"/>
    </source>
</evidence>
<protein>
    <submittedName>
        <fullName evidence="2">Uncharacterized protein</fullName>
    </submittedName>
</protein>
<evidence type="ECO:0000313" key="2">
    <source>
        <dbReference type="EMBL" id="OLQ00205.1"/>
    </source>
</evidence>
<evidence type="ECO:0000313" key="3">
    <source>
        <dbReference type="Proteomes" id="UP000186817"/>
    </source>
</evidence>
<reference evidence="2 3" key="1">
    <citation type="submission" date="2016-02" db="EMBL/GenBank/DDBJ databases">
        <title>Genome analysis of coral dinoflagellate symbionts highlights evolutionary adaptations to a symbiotic lifestyle.</title>
        <authorList>
            <person name="Aranda M."/>
            <person name="Li Y."/>
            <person name="Liew Y.J."/>
            <person name="Baumgarten S."/>
            <person name="Simakov O."/>
            <person name="Wilson M."/>
            <person name="Piel J."/>
            <person name="Ashoor H."/>
            <person name="Bougouffa S."/>
            <person name="Bajic V.B."/>
            <person name="Ryu T."/>
            <person name="Ravasi T."/>
            <person name="Bayer T."/>
            <person name="Micklem G."/>
            <person name="Kim H."/>
            <person name="Bhak J."/>
            <person name="Lajeunesse T.C."/>
            <person name="Voolstra C.R."/>
        </authorList>
    </citation>
    <scope>NUCLEOTIDE SEQUENCE [LARGE SCALE GENOMIC DNA]</scope>
    <source>
        <strain evidence="2 3">CCMP2467</strain>
    </source>
</reference>
<dbReference type="Proteomes" id="UP000186817">
    <property type="component" value="Unassembled WGS sequence"/>
</dbReference>
<feature type="compositionally biased region" description="Basic residues" evidence="1">
    <location>
        <begin position="982"/>
        <end position="1004"/>
    </location>
</feature>
<comment type="caution">
    <text evidence="2">The sequence shown here is derived from an EMBL/GenBank/DDBJ whole genome shotgun (WGS) entry which is preliminary data.</text>
</comment>
<feature type="region of interest" description="Disordered" evidence="1">
    <location>
        <begin position="953"/>
        <end position="1097"/>
    </location>
</feature>